<name>A0A2P2QBK6_RHIMU</name>
<sequence>MSARPQLIINCQEKYLNKI</sequence>
<protein>
    <submittedName>
        <fullName evidence="1">Uncharacterized protein</fullName>
    </submittedName>
</protein>
<dbReference type="AlphaFoldDB" id="A0A2P2QBK6"/>
<organism evidence="1">
    <name type="scientific">Rhizophora mucronata</name>
    <name type="common">Asiatic mangrove</name>
    <dbReference type="NCBI Taxonomy" id="61149"/>
    <lineage>
        <taxon>Eukaryota</taxon>
        <taxon>Viridiplantae</taxon>
        <taxon>Streptophyta</taxon>
        <taxon>Embryophyta</taxon>
        <taxon>Tracheophyta</taxon>
        <taxon>Spermatophyta</taxon>
        <taxon>Magnoliopsida</taxon>
        <taxon>eudicotyledons</taxon>
        <taxon>Gunneridae</taxon>
        <taxon>Pentapetalae</taxon>
        <taxon>rosids</taxon>
        <taxon>fabids</taxon>
        <taxon>Malpighiales</taxon>
        <taxon>Rhizophoraceae</taxon>
        <taxon>Rhizophora</taxon>
    </lineage>
</organism>
<reference evidence="1" key="1">
    <citation type="submission" date="2018-02" db="EMBL/GenBank/DDBJ databases">
        <title>Rhizophora mucronata_Transcriptome.</title>
        <authorList>
            <person name="Meera S.P."/>
            <person name="Sreeshan A."/>
            <person name="Augustine A."/>
        </authorList>
    </citation>
    <scope>NUCLEOTIDE SEQUENCE</scope>
    <source>
        <tissue evidence="1">Leaf</tissue>
    </source>
</reference>
<proteinExistence type="predicted"/>
<dbReference type="EMBL" id="GGEC01083830">
    <property type="protein sequence ID" value="MBX64314.1"/>
    <property type="molecule type" value="Transcribed_RNA"/>
</dbReference>
<accession>A0A2P2QBK6</accession>
<evidence type="ECO:0000313" key="1">
    <source>
        <dbReference type="EMBL" id="MBX64314.1"/>
    </source>
</evidence>